<dbReference type="GO" id="GO:1903805">
    <property type="term" value="P:L-valine import across plasma membrane"/>
    <property type="evidence" value="ECO:0007669"/>
    <property type="project" value="TreeGrafter"/>
</dbReference>
<dbReference type="SMART" id="SM00382">
    <property type="entry name" value="AAA"/>
    <property type="match status" value="1"/>
</dbReference>
<keyword evidence="6" id="KW-1185">Reference proteome</keyword>
<evidence type="ECO:0000259" key="4">
    <source>
        <dbReference type="PROSITE" id="PS50893"/>
    </source>
</evidence>
<keyword evidence="1" id="KW-0813">Transport</keyword>
<dbReference type="Proteomes" id="UP000441717">
    <property type="component" value="Unassembled WGS sequence"/>
</dbReference>
<evidence type="ECO:0000256" key="2">
    <source>
        <dbReference type="ARBA" id="ARBA00022741"/>
    </source>
</evidence>
<dbReference type="InterPro" id="IPR003439">
    <property type="entry name" value="ABC_transporter-like_ATP-bd"/>
</dbReference>
<dbReference type="CDD" id="cd03219">
    <property type="entry name" value="ABC_Mj1267_LivG_branched"/>
    <property type="match status" value="1"/>
</dbReference>
<dbReference type="GO" id="GO:0015192">
    <property type="term" value="F:L-phenylalanine transmembrane transporter activity"/>
    <property type="evidence" value="ECO:0007669"/>
    <property type="project" value="TreeGrafter"/>
</dbReference>
<dbReference type="GO" id="GO:1903806">
    <property type="term" value="P:L-isoleucine import across plasma membrane"/>
    <property type="evidence" value="ECO:0007669"/>
    <property type="project" value="TreeGrafter"/>
</dbReference>
<dbReference type="GO" id="GO:0016887">
    <property type="term" value="F:ATP hydrolysis activity"/>
    <property type="evidence" value="ECO:0007669"/>
    <property type="project" value="InterPro"/>
</dbReference>
<evidence type="ECO:0000256" key="1">
    <source>
        <dbReference type="ARBA" id="ARBA00022448"/>
    </source>
</evidence>
<evidence type="ECO:0000313" key="6">
    <source>
        <dbReference type="Proteomes" id="UP000441717"/>
    </source>
</evidence>
<dbReference type="SUPFAM" id="SSF52540">
    <property type="entry name" value="P-loop containing nucleoside triphosphate hydrolases"/>
    <property type="match status" value="1"/>
</dbReference>
<reference evidence="5 6" key="1">
    <citation type="submission" date="2019-10" db="EMBL/GenBank/DDBJ databases">
        <title>Comparative genomics of sulfur disproportionating microorganisms.</title>
        <authorList>
            <person name="Ward L.M."/>
            <person name="Bertran E."/>
            <person name="Johnston D."/>
        </authorList>
    </citation>
    <scope>NUCLEOTIDE SEQUENCE [LARGE SCALE GENOMIC DNA]</scope>
    <source>
        <strain evidence="5 6">DSM 14055</strain>
    </source>
</reference>
<dbReference type="GO" id="GO:0015808">
    <property type="term" value="P:L-alanine transport"/>
    <property type="evidence" value="ECO:0007669"/>
    <property type="project" value="TreeGrafter"/>
</dbReference>
<keyword evidence="2" id="KW-0547">Nucleotide-binding</keyword>
<dbReference type="FunFam" id="3.40.50.300:FF:000421">
    <property type="entry name" value="Branched-chain amino acid ABC transporter ATP-binding protein"/>
    <property type="match status" value="1"/>
</dbReference>
<dbReference type="GO" id="GO:0015188">
    <property type="term" value="F:L-isoleucine transmembrane transporter activity"/>
    <property type="evidence" value="ECO:0007669"/>
    <property type="project" value="TreeGrafter"/>
</dbReference>
<sequence>MPVLEIKDLSKAFGGLKAVNNFHMTLEEGEIVGLIGPNGAGKTTVFNLITGLYKPTTGSIVFRGENITGLPPFLISQRGIARTFQNIRLFKQNSVLDNVRAVFHPRINYNFFDAIFRTPRFNREEERVISETMELLSILNLASRAEEKAASLPYGDQRRLEIARALAGKPVLLLLDEPAAGMNPAEVKRMVELIREIKKRFQLTILLIEHQMGMVMNLCERLVVMDFGQIIATGTPQEIRNNPVVLEAYLGKGVTVA</sequence>
<gene>
    <name evidence="5" type="ORF">GFC01_16445</name>
</gene>
<dbReference type="Pfam" id="PF12399">
    <property type="entry name" value="BCA_ABC_TP_C"/>
    <property type="match status" value="1"/>
</dbReference>
<dbReference type="Gene3D" id="3.40.50.300">
    <property type="entry name" value="P-loop containing nucleotide triphosphate hydrolases"/>
    <property type="match status" value="1"/>
</dbReference>
<dbReference type="OrthoDB" id="9779136at2"/>
<dbReference type="Pfam" id="PF00005">
    <property type="entry name" value="ABC_tran"/>
    <property type="match status" value="1"/>
</dbReference>
<dbReference type="GO" id="GO:0042941">
    <property type="term" value="P:D-alanine transmembrane transport"/>
    <property type="evidence" value="ECO:0007669"/>
    <property type="project" value="TreeGrafter"/>
</dbReference>
<dbReference type="PANTHER" id="PTHR45772:SF7">
    <property type="entry name" value="AMINO ACID ABC TRANSPORTER ATP-BINDING PROTEIN"/>
    <property type="match status" value="1"/>
</dbReference>
<dbReference type="EMBL" id="WHYR01000069">
    <property type="protein sequence ID" value="MQL53816.1"/>
    <property type="molecule type" value="Genomic_DNA"/>
</dbReference>
<dbReference type="PROSITE" id="PS50893">
    <property type="entry name" value="ABC_TRANSPORTER_2"/>
    <property type="match status" value="1"/>
</dbReference>
<dbReference type="GO" id="GO:0005886">
    <property type="term" value="C:plasma membrane"/>
    <property type="evidence" value="ECO:0007669"/>
    <property type="project" value="TreeGrafter"/>
</dbReference>
<dbReference type="InterPro" id="IPR051120">
    <property type="entry name" value="ABC_AA/LPS_Transport"/>
</dbReference>
<evidence type="ECO:0000313" key="5">
    <source>
        <dbReference type="EMBL" id="MQL53816.1"/>
    </source>
</evidence>
<dbReference type="PANTHER" id="PTHR45772">
    <property type="entry name" value="CONSERVED COMPONENT OF ABC TRANSPORTER FOR NATURAL AMINO ACIDS-RELATED"/>
    <property type="match status" value="1"/>
</dbReference>
<dbReference type="RefSeq" id="WP_152948272.1">
    <property type="nucleotide sequence ID" value="NZ_WHYR01000069.1"/>
</dbReference>
<protein>
    <submittedName>
        <fullName evidence="5">ATP-binding cassette domain-containing protein</fullName>
    </submittedName>
</protein>
<dbReference type="GO" id="GO:0005304">
    <property type="term" value="F:L-valine transmembrane transporter activity"/>
    <property type="evidence" value="ECO:0007669"/>
    <property type="project" value="TreeGrafter"/>
</dbReference>
<dbReference type="InterPro" id="IPR003593">
    <property type="entry name" value="AAA+_ATPase"/>
</dbReference>
<feature type="domain" description="ABC transporter" evidence="4">
    <location>
        <begin position="4"/>
        <end position="252"/>
    </location>
</feature>
<organism evidence="5 6">
    <name type="scientific">Desulfofundulus thermobenzoicus</name>
    <dbReference type="NCBI Taxonomy" id="29376"/>
    <lineage>
        <taxon>Bacteria</taxon>
        <taxon>Bacillati</taxon>
        <taxon>Bacillota</taxon>
        <taxon>Clostridia</taxon>
        <taxon>Eubacteriales</taxon>
        <taxon>Peptococcaceae</taxon>
        <taxon>Desulfofundulus</taxon>
    </lineage>
</organism>
<proteinExistence type="predicted"/>
<accession>A0A6N7IUM1</accession>
<dbReference type="GO" id="GO:0005524">
    <property type="term" value="F:ATP binding"/>
    <property type="evidence" value="ECO:0007669"/>
    <property type="project" value="UniProtKB-KW"/>
</dbReference>
<name>A0A6N7IUM1_9FIRM</name>
<comment type="caution">
    <text evidence="5">The sequence shown here is derived from an EMBL/GenBank/DDBJ whole genome shotgun (WGS) entry which is preliminary data.</text>
</comment>
<dbReference type="InterPro" id="IPR027417">
    <property type="entry name" value="P-loop_NTPase"/>
</dbReference>
<evidence type="ECO:0000256" key="3">
    <source>
        <dbReference type="ARBA" id="ARBA00022840"/>
    </source>
</evidence>
<dbReference type="AlphaFoldDB" id="A0A6N7IUM1"/>
<keyword evidence="3 5" id="KW-0067">ATP-binding</keyword>
<dbReference type="InterPro" id="IPR032823">
    <property type="entry name" value="BCA_ABC_TP_C"/>
</dbReference>